<comment type="catalytic activity">
    <reaction evidence="1 8 9">
        <text>D-glyceraldehyde 3-phosphate = dihydroxyacetone phosphate</text>
        <dbReference type="Rhea" id="RHEA:18585"/>
        <dbReference type="ChEBI" id="CHEBI:57642"/>
        <dbReference type="ChEBI" id="CHEBI:59776"/>
        <dbReference type="EC" id="5.3.1.1"/>
    </reaction>
</comment>
<evidence type="ECO:0000256" key="7">
    <source>
        <dbReference type="ARBA" id="ARBA00023235"/>
    </source>
</evidence>
<comment type="pathway">
    <text evidence="8 9">Carbohydrate biosynthesis; gluconeogenesis.</text>
</comment>
<dbReference type="InterPro" id="IPR000652">
    <property type="entry name" value="Triosephosphate_isomerase"/>
</dbReference>
<feature type="active site" description="Electrophile" evidence="8">
    <location>
        <position position="84"/>
    </location>
</feature>
<keyword evidence="4 8" id="KW-0312">Gluconeogenesis</keyword>
<keyword evidence="5 8" id="KW-0963">Cytoplasm</keyword>
<gene>
    <name evidence="8 10" type="primary">tpiA</name>
    <name evidence="10" type="ORF">A4H02_04135</name>
</gene>
<dbReference type="UniPathway" id="UPA00138"/>
<evidence type="ECO:0000256" key="1">
    <source>
        <dbReference type="ARBA" id="ARBA00000474"/>
    </source>
</evidence>
<feature type="binding site" evidence="8">
    <location>
        <position position="202"/>
    </location>
    <ligand>
        <name>substrate</name>
    </ligand>
</feature>
<feature type="binding site" evidence="8">
    <location>
        <begin position="223"/>
        <end position="224"/>
    </location>
    <ligand>
        <name>substrate</name>
    </ligand>
</feature>
<dbReference type="HAMAP" id="MF_00147_B">
    <property type="entry name" value="TIM_B"/>
    <property type="match status" value="1"/>
</dbReference>
<dbReference type="GO" id="GO:0004807">
    <property type="term" value="F:triose-phosphate isomerase activity"/>
    <property type="evidence" value="ECO:0007669"/>
    <property type="project" value="UniProtKB-UniRule"/>
</dbReference>
<comment type="function">
    <text evidence="8">Involved in the gluconeogenesis. Catalyzes stereospecifically the conversion of dihydroxyacetone phosphate (DHAP) to D-glyceraldehyde-3-phosphate (G3P).</text>
</comment>
<dbReference type="InterPro" id="IPR035990">
    <property type="entry name" value="TIM_sf"/>
</dbReference>
<dbReference type="GO" id="GO:0006096">
    <property type="term" value="P:glycolytic process"/>
    <property type="evidence" value="ECO:0007669"/>
    <property type="project" value="UniProtKB-UniRule"/>
</dbReference>
<evidence type="ECO:0000256" key="8">
    <source>
        <dbReference type="HAMAP-Rule" id="MF_00147"/>
    </source>
</evidence>
<dbReference type="NCBIfam" id="TIGR00419">
    <property type="entry name" value="tim"/>
    <property type="match status" value="1"/>
</dbReference>
<keyword evidence="11" id="KW-1185">Reference proteome</keyword>
<dbReference type="Gene3D" id="3.20.20.70">
    <property type="entry name" value="Aldolase class I"/>
    <property type="match status" value="1"/>
</dbReference>
<keyword evidence="7 8" id="KW-0413">Isomerase</keyword>
<comment type="subcellular location">
    <subcellularLocation>
        <location evidence="8 9">Cytoplasm</location>
    </subcellularLocation>
</comment>
<feature type="active site" description="Proton acceptor" evidence="8">
    <location>
        <position position="156"/>
    </location>
</feature>
<evidence type="ECO:0000256" key="3">
    <source>
        <dbReference type="ARBA" id="ARBA00007422"/>
    </source>
</evidence>
<comment type="similarity">
    <text evidence="3 8 9">Belongs to the triosephosphate isomerase family.</text>
</comment>
<dbReference type="OrthoDB" id="9809429at2"/>
<name>A0A1E3G395_9BACT</name>
<dbReference type="GO" id="GO:0046166">
    <property type="term" value="P:glyceraldehyde-3-phosphate biosynthetic process"/>
    <property type="evidence" value="ECO:0007669"/>
    <property type="project" value="TreeGrafter"/>
</dbReference>
<evidence type="ECO:0000256" key="4">
    <source>
        <dbReference type="ARBA" id="ARBA00022432"/>
    </source>
</evidence>
<protein>
    <recommendedName>
        <fullName evidence="8 9">Triosephosphate isomerase</fullName>
        <shortName evidence="8">TIM</shortName>
        <shortName evidence="8">TPI</shortName>
        <ecNumber evidence="8 9">5.3.1.1</ecNumber>
    </recommendedName>
    <alternativeName>
        <fullName evidence="8">Triose-phosphate isomerase</fullName>
    </alternativeName>
</protein>
<dbReference type="GO" id="GO:0019563">
    <property type="term" value="P:glycerol catabolic process"/>
    <property type="evidence" value="ECO:0007669"/>
    <property type="project" value="TreeGrafter"/>
</dbReference>
<evidence type="ECO:0000256" key="6">
    <source>
        <dbReference type="ARBA" id="ARBA00023152"/>
    </source>
</evidence>
<dbReference type="GO" id="GO:0006094">
    <property type="term" value="P:gluconeogenesis"/>
    <property type="evidence" value="ECO:0007669"/>
    <property type="project" value="UniProtKB-UniRule"/>
</dbReference>
<comment type="caution">
    <text evidence="10">The sequence shown here is derived from an EMBL/GenBank/DDBJ whole genome shotgun (WGS) entry which is preliminary data.</text>
</comment>
<reference evidence="11" key="1">
    <citation type="submission" date="2016-04" db="EMBL/GenBank/DDBJ databases">
        <title>The genome sequence project of a novel Fervidobacterium isolate from a hot spring in Thailand.</title>
        <authorList>
            <person name="Gonzalez J.M."/>
            <person name="Cuecas A."/>
            <person name="Kanoksilapatham W."/>
        </authorList>
    </citation>
    <scope>NUCLEOTIDE SEQUENCE [LARGE SCALE GENOMIC DNA]</scope>
    <source>
        <strain evidence="11">FC2004</strain>
    </source>
</reference>
<dbReference type="PROSITE" id="PS00171">
    <property type="entry name" value="TIM_1"/>
    <property type="match status" value="1"/>
</dbReference>
<evidence type="ECO:0000313" key="10">
    <source>
        <dbReference type="EMBL" id="ODN30724.1"/>
    </source>
</evidence>
<evidence type="ECO:0000256" key="9">
    <source>
        <dbReference type="RuleBase" id="RU363013"/>
    </source>
</evidence>
<comment type="pathway">
    <text evidence="2 8 9">Carbohydrate degradation; glycolysis; D-glyceraldehyde 3-phosphate from glycerone phosphate: step 1/1.</text>
</comment>
<dbReference type="InterPro" id="IPR022896">
    <property type="entry name" value="TrioseP_Isoase_bac/euk"/>
</dbReference>
<dbReference type="InterPro" id="IPR020861">
    <property type="entry name" value="Triosephosphate_isomerase_AS"/>
</dbReference>
<dbReference type="Pfam" id="PF00121">
    <property type="entry name" value="TIM"/>
    <property type="match status" value="1"/>
</dbReference>
<dbReference type="InterPro" id="IPR013785">
    <property type="entry name" value="Aldolase_TIM"/>
</dbReference>
<evidence type="ECO:0000256" key="5">
    <source>
        <dbReference type="ARBA" id="ARBA00022490"/>
    </source>
</evidence>
<dbReference type="PROSITE" id="PS51440">
    <property type="entry name" value="TIM_2"/>
    <property type="match status" value="1"/>
</dbReference>
<evidence type="ECO:0000256" key="2">
    <source>
        <dbReference type="ARBA" id="ARBA00004680"/>
    </source>
</evidence>
<dbReference type="FunFam" id="3.20.20.70:FF:000016">
    <property type="entry name" value="Triosephosphate isomerase"/>
    <property type="match status" value="1"/>
</dbReference>
<keyword evidence="6 8" id="KW-0324">Glycolysis</keyword>
<comment type="caution">
    <text evidence="8">Lacks conserved residue(s) required for the propagation of feature annotation.</text>
</comment>
<organism evidence="10 11">
    <name type="scientific">Fervidobacterium thailandense</name>
    <dbReference type="NCBI Taxonomy" id="1008305"/>
    <lineage>
        <taxon>Bacteria</taxon>
        <taxon>Thermotogati</taxon>
        <taxon>Thermotogota</taxon>
        <taxon>Thermotogae</taxon>
        <taxon>Thermotogales</taxon>
        <taxon>Fervidobacteriaceae</taxon>
        <taxon>Fervidobacterium</taxon>
    </lineage>
</organism>
<dbReference type="PANTHER" id="PTHR21139:SF42">
    <property type="entry name" value="TRIOSEPHOSPHATE ISOMERASE"/>
    <property type="match status" value="1"/>
</dbReference>
<evidence type="ECO:0000313" key="11">
    <source>
        <dbReference type="Proteomes" id="UP000094570"/>
    </source>
</evidence>
<dbReference type="SUPFAM" id="SSF51351">
    <property type="entry name" value="Triosephosphate isomerase (TIM)"/>
    <property type="match status" value="1"/>
</dbReference>
<comment type="subunit">
    <text evidence="8 9">Homodimer.</text>
</comment>
<sequence>MNKTPSEAQSFANLLVNELVGIKSFDIYVAPPFTALDRVREVISSSNIKLAAQNMYYEDSGAFTGEVSAKMLKDLNVEAVIIGHSERRKIFGETDELINKKIKKALNEGLTPIFCIGETLEERQKGLTFCVVEKQVREGFYGLSREEAIKVVIAYEPVWAIGTGVVATPWQAQEVHAFLRKLLSEMYDTEVAQKIRILYGGSVTPENWFGLFVQKDIDGALVGGASLKESFIELARIMERVISK</sequence>
<dbReference type="EMBL" id="LWAF01000004">
    <property type="protein sequence ID" value="ODN30724.1"/>
    <property type="molecule type" value="Genomic_DNA"/>
</dbReference>
<dbReference type="PANTHER" id="PTHR21139">
    <property type="entry name" value="TRIOSEPHOSPHATE ISOMERASE"/>
    <property type="match status" value="1"/>
</dbReference>
<dbReference type="GO" id="GO:0005829">
    <property type="term" value="C:cytosol"/>
    <property type="evidence" value="ECO:0007669"/>
    <property type="project" value="TreeGrafter"/>
</dbReference>
<proteinExistence type="inferred from homology"/>
<accession>A0A1E3G395</accession>
<dbReference type="CDD" id="cd00311">
    <property type="entry name" value="TIM"/>
    <property type="match status" value="1"/>
</dbReference>
<dbReference type="EC" id="5.3.1.1" evidence="8 9"/>
<feature type="binding site" evidence="8">
    <location>
        <position position="162"/>
    </location>
    <ligand>
        <name>substrate</name>
    </ligand>
</feature>
<dbReference type="Proteomes" id="UP000094570">
    <property type="component" value="Unassembled WGS sequence"/>
</dbReference>
<dbReference type="UniPathway" id="UPA00109">
    <property type="reaction ID" value="UER00189"/>
</dbReference>
<dbReference type="STRING" id="1008305.A4H02_04135"/>
<dbReference type="AlphaFoldDB" id="A0A1E3G395"/>